<name>A0A7I7XU57_9MYCO</name>
<dbReference type="AlphaFoldDB" id="A0A7I7XU57"/>
<keyword evidence="5" id="KW-1185">Reference proteome</keyword>
<evidence type="ECO:0000259" key="3">
    <source>
        <dbReference type="Pfam" id="PF14528"/>
    </source>
</evidence>
<evidence type="ECO:0000256" key="1">
    <source>
        <dbReference type="ARBA" id="ARBA00022741"/>
    </source>
</evidence>
<feature type="domain" description="Homing endonuclease LAGLIDADG" evidence="3">
    <location>
        <begin position="98"/>
        <end position="150"/>
    </location>
</feature>
<reference evidence="4" key="2">
    <citation type="submission" date="2020-02" db="EMBL/GenBank/DDBJ databases">
        <authorList>
            <person name="Matsumoto Y."/>
            <person name="Motooka D."/>
            <person name="Nakamura S."/>
        </authorList>
    </citation>
    <scope>NUCLEOTIDE SEQUENCE</scope>
    <source>
        <strain evidence="4">JCM 13671</strain>
    </source>
</reference>
<dbReference type="InterPro" id="IPR004860">
    <property type="entry name" value="LAGLIDADG_dom"/>
</dbReference>
<dbReference type="Proteomes" id="UP000466931">
    <property type="component" value="Chromosome"/>
</dbReference>
<evidence type="ECO:0000256" key="2">
    <source>
        <dbReference type="ARBA" id="ARBA00022840"/>
    </source>
</evidence>
<sequence>MYLGDGCISKAQRVWHLRVSLDKKYPGIIDACREAIDILMPTQRAAVHPRRTGCSDVSHYSKHWPCLFPQRGPGPKHTRPIRLEPWQQTLVDIATEDFVRGLIDSDGCRVVANDRGVRSVRYHFSNKSDDILNLFTAALDHLGIPWTRNRADTIAVYRKAATARMDQFVGPKSAARPPLVA</sequence>
<dbReference type="Gene3D" id="3.10.28.10">
    <property type="entry name" value="Homing endonucleases"/>
    <property type="match status" value="1"/>
</dbReference>
<proteinExistence type="predicted"/>
<keyword evidence="1" id="KW-0547">Nucleotide-binding</keyword>
<dbReference type="GO" id="GO:0004519">
    <property type="term" value="F:endonuclease activity"/>
    <property type="evidence" value="ECO:0007669"/>
    <property type="project" value="InterPro"/>
</dbReference>
<dbReference type="Pfam" id="PF14528">
    <property type="entry name" value="LAGLIDADG_3"/>
    <property type="match status" value="1"/>
</dbReference>
<accession>A0A7I7XU57</accession>
<organism evidence="4 5">
    <name type="scientific">Mycolicibacterium confluentis</name>
    <dbReference type="NCBI Taxonomy" id="28047"/>
    <lineage>
        <taxon>Bacteria</taxon>
        <taxon>Bacillati</taxon>
        <taxon>Actinomycetota</taxon>
        <taxon>Actinomycetes</taxon>
        <taxon>Mycobacteriales</taxon>
        <taxon>Mycobacteriaceae</taxon>
        <taxon>Mycolicibacterium</taxon>
    </lineage>
</organism>
<evidence type="ECO:0000313" key="5">
    <source>
        <dbReference type="Proteomes" id="UP000466931"/>
    </source>
</evidence>
<dbReference type="SUPFAM" id="SSF55608">
    <property type="entry name" value="Homing endonucleases"/>
    <property type="match status" value="1"/>
</dbReference>
<keyword evidence="2" id="KW-0067">ATP-binding</keyword>
<reference evidence="4" key="1">
    <citation type="journal article" date="2019" name="Emerg. Microbes Infect.">
        <title>Comprehensive subspecies identification of 175 nontuberculous mycobacteria species based on 7547 genomic profiles.</title>
        <authorList>
            <person name="Matsumoto Y."/>
            <person name="Kinjo T."/>
            <person name="Motooka D."/>
            <person name="Nabeya D."/>
            <person name="Jung N."/>
            <person name="Uechi K."/>
            <person name="Horii T."/>
            <person name="Iida T."/>
            <person name="Fujita J."/>
            <person name="Nakamura S."/>
        </authorList>
    </citation>
    <scope>NUCLEOTIDE SEQUENCE [LARGE SCALE GENOMIC DNA]</scope>
    <source>
        <strain evidence="4">JCM 13671</strain>
    </source>
</reference>
<dbReference type="InterPro" id="IPR027434">
    <property type="entry name" value="Homing_endonucl"/>
</dbReference>
<protein>
    <recommendedName>
        <fullName evidence="3">Homing endonuclease LAGLIDADG domain-containing protein</fullName>
    </recommendedName>
</protein>
<dbReference type="EMBL" id="AP022612">
    <property type="protein sequence ID" value="BBZ32472.1"/>
    <property type="molecule type" value="Genomic_DNA"/>
</dbReference>
<dbReference type="GO" id="GO:0005524">
    <property type="term" value="F:ATP binding"/>
    <property type="evidence" value="ECO:0007669"/>
    <property type="project" value="UniProtKB-KW"/>
</dbReference>
<dbReference type="RefSeq" id="WP_234813028.1">
    <property type="nucleotide sequence ID" value="NZ_AP022612.1"/>
</dbReference>
<evidence type="ECO:0000313" key="4">
    <source>
        <dbReference type="EMBL" id="BBZ32472.1"/>
    </source>
</evidence>
<gene>
    <name evidence="4" type="ORF">MCNF_10770</name>
</gene>